<dbReference type="PANTHER" id="PTHR43431">
    <property type="entry name" value="OXIDOREDUCTASE, SHORT CHAIN DEHYDROGENASE/REDUCTASE FAMILY (AFU_ORTHOLOGUE AFUA_5G14000)"/>
    <property type="match status" value="1"/>
</dbReference>
<dbReference type="Gene3D" id="3.40.50.720">
    <property type="entry name" value="NAD(P)-binding Rossmann-like Domain"/>
    <property type="match status" value="1"/>
</dbReference>
<dbReference type="Gene3D" id="3.30.429.10">
    <property type="entry name" value="Macrophage Migration Inhibitory Factor"/>
    <property type="match status" value="1"/>
</dbReference>
<organism evidence="2 3">
    <name type="scientific">Fusarium flagelliforme</name>
    <dbReference type="NCBI Taxonomy" id="2675880"/>
    <lineage>
        <taxon>Eukaryota</taxon>
        <taxon>Fungi</taxon>
        <taxon>Dikarya</taxon>
        <taxon>Ascomycota</taxon>
        <taxon>Pezizomycotina</taxon>
        <taxon>Sordariomycetes</taxon>
        <taxon>Hypocreomycetidae</taxon>
        <taxon>Hypocreales</taxon>
        <taxon>Nectriaceae</taxon>
        <taxon>Fusarium</taxon>
        <taxon>Fusarium incarnatum-equiseti species complex</taxon>
    </lineage>
</organism>
<dbReference type="EMBL" id="PXXK01000126">
    <property type="protein sequence ID" value="RFN50826.1"/>
    <property type="molecule type" value="Genomic_DNA"/>
</dbReference>
<feature type="region of interest" description="Disordered" evidence="1">
    <location>
        <begin position="330"/>
        <end position="350"/>
    </location>
</feature>
<dbReference type="InterPro" id="IPR014347">
    <property type="entry name" value="Tautomerase/MIF_sf"/>
</dbReference>
<dbReference type="SUPFAM" id="SSF51735">
    <property type="entry name" value="NAD(P)-binding Rossmann-fold domains"/>
    <property type="match status" value="1"/>
</dbReference>
<evidence type="ECO:0000256" key="1">
    <source>
        <dbReference type="SAM" id="MobiDB-lite"/>
    </source>
</evidence>
<dbReference type="InterPro" id="IPR002347">
    <property type="entry name" value="SDR_fam"/>
</dbReference>
<dbReference type="InterPro" id="IPR036291">
    <property type="entry name" value="NAD(P)-bd_dom_sf"/>
</dbReference>
<dbReference type="Pfam" id="PF00106">
    <property type="entry name" value="adh_short"/>
    <property type="match status" value="1"/>
</dbReference>
<dbReference type="STRING" id="2594813.A0A395MSE2"/>
<gene>
    <name evidence="2" type="ORF">FIE12Z_4902</name>
</gene>
<accession>A0A395MSE2</accession>
<evidence type="ECO:0000313" key="3">
    <source>
        <dbReference type="Proteomes" id="UP000265631"/>
    </source>
</evidence>
<proteinExistence type="predicted"/>
<reference evidence="2 3" key="1">
    <citation type="journal article" date="2018" name="PLoS Pathog.">
        <title>Evolution of structural diversity of trichothecenes, a family of toxins produced by plant pathogenic and entomopathogenic fungi.</title>
        <authorList>
            <person name="Proctor R.H."/>
            <person name="McCormick S.P."/>
            <person name="Kim H.S."/>
            <person name="Cardoza R.E."/>
            <person name="Stanley A.M."/>
            <person name="Lindo L."/>
            <person name="Kelly A."/>
            <person name="Brown D.W."/>
            <person name="Lee T."/>
            <person name="Vaughan M.M."/>
            <person name="Alexander N.J."/>
            <person name="Busman M."/>
            <person name="Gutierrez S."/>
        </authorList>
    </citation>
    <scope>NUCLEOTIDE SEQUENCE [LARGE SCALE GENOMIC DNA]</scope>
    <source>
        <strain evidence="2 3">NRRL 13405</strain>
    </source>
</reference>
<comment type="caution">
    <text evidence="2">The sequence shown here is derived from an EMBL/GenBank/DDBJ whole genome shotgun (WGS) entry which is preliminary data.</text>
</comment>
<dbReference type="PANTHER" id="PTHR43431:SF7">
    <property type="entry name" value="OXIDOREDUCTASE, SHORT CHAIN DEHYDROGENASE_REDUCTASE FAMILY (AFU_ORTHOLOGUE AFUA_5G14000)"/>
    <property type="match status" value="1"/>
</dbReference>
<evidence type="ECO:0000313" key="2">
    <source>
        <dbReference type="EMBL" id="RFN50826.1"/>
    </source>
</evidence>
<dbReference type="AlphaFoldDB" id="A0A395MSE2"/>
<protein>
    <submittedName>
        <fullName evidence="2">7-alpha-hydroxysteroid dehydrogenase</fullName>
    </submittedName>
</protein>
<keyword evidence="3" id="KW-1185">Reference proteome</keyword>
<dbReference type="Proteomes" id="UP000265631">
    <property type="component" value="Unassembled WGS sequence"/>
</dbReference>
<sequence>MASKSLYAIIAGVGPGTGRSVALRFAQKYPVVLFARRPESYESTLADVENAGGKAIGITADVADPASLKKAFDDINKQFPDSHLAAAVYNVGSGGFAKKPFLELTEKDLNASIDGSIRSFFHFAQATIPRLLDAVPNSQYPPTLILTGATASIKGSAQFSTFAAGKWGQRAMHQSLAREFGPKGVHVAHAVIDGVIDIPRTKEWAANEGVEDGKISPDAIAEAYWNLHTQHRSAFTQEIDIRPYVETCMVNMFVGAGSNDAKIGIAVDVDEYYIDSVNDGVLYVWGGWWPGGGWWPEGWVGGWINGVGVELAANMHIDVGVTSINPASVNIPNKEPNTESTSTTKQSYSVPPISQSCPSIRFFVHIRFFPEQNEDNTYFVAGEAHSGTSNRIIGFVRTSENRSKIHFDRLAEAIEASWYSVLGMDSPAESEDWTDEEEMRRLIMVTFTPMVALREAGMEIPEAGHDREWLEEQSFFIQTMANSGVPGFSGLLEEVKHGNAAA</sequence>
<name>A0A395MSE2_9HYPO</name>
<feature type="compositionally biased region" description="Polar residues" evidence="1">
    <location>
        <begin position="338"/>
        <end position="350"/>
    </location>
</feature>